<dbReference type="InterPro" id="IPR000160">
    <property type="entry name" value="GGDEF_dom"/>
</dbReference>
<name>A0A941E6L0_9ACTN</name>
<dbReference type="PROSITE" id="PS50883">
    <property type="entry name" value="EAL"/>
    <property type="match status" value="1"/>
</dbReference>
<proteinExistence type="predicted"/>
<evidence type="ECO:0000256" key="1">
    <source>
        <dbReference type="SAM" id="MobiDB-lite"/>
    </source>
</evidence>
<dbReference type="AlphaFoldDB" id="A0A941E6L0"/>
<feature type="transmembrane region" description="Helical" evidence="2">
    <location>
        <begin position="154"/>
        <end position="175"/>
    </location>
</feature>
<comment type="caution">
    <text evidence="5">The sequence shown here is derived from an EMBL/GenBank/DDBJ whole genome shotgun (WGS) entry which is preliminary data.</text>
</comment>
<reference evidence="5" key="1">
    <citation type="submission" date="2021-04" db="EMBL/GenBank/DDBJ databases">
        <title>Genome based classification of Actinospica acidithermotolerans sp. nov., an actinobacterium isolated from an Indonesian hot spring.</title>
        <authorList>
            <person name="Kusuma A.B."/>
            <person name="Putra K.E."/>
            <person name="Nafisah S."/>
            <person name="Loh J."/>
            <person name="Nouioui I."/>
            <person name="Goodfellow M."/>
        </authorList>
    </citation>
    <scope>NUCLEOTIDE SEQUENCE</scope>
    <source>
        <strain evidence="5">MGRD01-02</strain>
    </source>
</reference>
<dbReference type="InterPro" id="IPR035919">
    <property type="entry name" value="EAL_sf"/>
</dbReference>
<dbReference type="NCBIfam" id="TIGR00229">
    <property type="entry name" value="sensory_box"/>
    <property type="match status" value="1"/>
</dbReference>
<feature type="domain" description="GGDEF" evidence="4">
    <location>
        <begin position="618"/>
        <end position="748"/>
    </location>
</feature>
<evidence type="ECO:0000313" key="5">
    <source>
        <dbReference type="EMBL" id="MBR7827300.1"/>
    </source>
</evidence>
<dbReference type="Pfam" id="PF00563">
    <property type="entry name" value="EAL"/>
    <property type="match status" value="1"/>
</dbReference>
<evidence type="ECO:0000259" key="4">
    <source>
        <dbReference type="PROSITE" id="PS50887"/>
    </source>
</evidence>
<dbReference type="InterPro" id="IPR043128">
    <property type="entry name" value="Rev_trsase/Diguanyl_cyclase"/>
</dbReference>
<dbReference type="SUPFAM" id="SSF141868">
    <property type="entry name" value="EAL domain-like"/>
    <property type="match status" value="1"/>
</dbReference>
<dbReference type="Gene3D" id="3.30.70.270">
    <property type="match status" value="1"/>
</dbReference>
<evidence type="ECO:0000259" key="3">
    <source>
        <dbReference type="PROSITE" id="PS50883"/>
    </source>
</evidence>
<protein>
    <submittedName>
        <fullName evidence="5">EAL domain-containing protein</fullName>
    </submittedName>
</protein>
<feature type="transmembrane region" description="Helical" evidence="2">
    <location>
        <begin position="126"/>
        <end position="148"/>
    </location>
</feature>
<dbReference type="EMBL" id="JAGSOH010000032">
    <property type="protein sequence ID" value="MBR7827300.1"/>
    <property type="molecule type" value="Genomic_DNA"/>
</dbReference>
<evidence type="ECO:0000313" key="6">
    <source>
        <dbReference type="Proteomes" id="UP000676325"/>
    </source>
</evidence>
<organism evidence="5 6">
    <name type="scientific">Actinospica acidithermotolerans</name>
    <dbReference type="NCBI Taxonomy" id="2828514"/>
    <lineage>
        <taxon>Bacteria</taxon>
        <taxon>Bacillati</taxon>
        <taxon>Actinomycetota</taxon>
        <taxon>Actinomycetes</taxon>
        <taxon>Catenulisporales</taxon>
        <taxon>Actinospicaceae</taxon>
        <taxon>Actinospica</taxon>
    </lineage>
</organism>
<dbReference type="RefSeq" id="WP_212518446.1">
    <property type="nucleotide sequence ID" value="NZ_JAGSOH010000032.1"/>
</dbReference>
<feature type="transmembrane region" description="Helical" evidence="2">
    <location>
        <begin position="35"/>
        <end position="55"/>
    </location>
</feature>
<dbReference type="PANTHER" id="PTHR44757">
    <property type="entry name" value="DIGUANYLATE CYCLASE DGCP"/>
    <property type="match status" value="1"/>
</dbReference>
<feature type="domain" description="EAL" evidence="3">
    <location>
        <begin position="757"/>
        <end position="1014"/>
    </location>
</feature>
<dbReference type="InterPro" id="IPR000014">
    <property type="entry name" value="PAS"/>
</dbReference>
<dbReference type="Proteomes" id="UP000676325">
    <property type="component" value="Unassembled WGS sequence"/>
</dbReference>
<keyword evidence="2" id="KW-0472">Membrane</keyword>
<dbReference type="InterPro" id="IPR052155">
    <property type="entry name" value="Biofilm_reg_signaling"/>
</dbReference>
<feature type="transmembrane region" description="Helical" evidence="2">
    <location>
        <begin position="62"/>
        <end position="82"/>
    </location>
</feature>
<feature type="transmembrane region" description="Helical" evidence="2">
    <location>
        <begin position="293"/>
        <end position="310"/>
    </location>
</feature>
<dbReference type="CDD" id="cd01948">
    <property type="entry name" value="EAL"/>
    <property type="match status" value="1"/>
</dbReference>
<feature type="transmembrane region" description="Helical" evidence="2">
    <location>
        <begin position="228"/>
        <end position="247"/>
    </location>
</feature>
<feature type="region of interest" description="Disordered" evidence="1">
    <location>
        <begin position="1010"/>
        <end position="1037"/>
    </location>
</feature>
<dbReference type="Pfam" id="PF00990">
    <property type="entry name" value="GGDEF"/>
    <property type="match status" value="1"/>
</dbReference>
<dbReference type="InterPro" id="IPR029787">
    <property type="entry name" value="Nucleotide_cyclase"/>
</dbReference>
<dbReference type="SMART" id="SM00052">
    <property type="entry name" value="EAL"/>
    <property type="match status" value="1"/>
</dbReference>
<feature type="transmembrane region" description="Helical" evidence="2">
    <location>
        <begin position="267"/>
        <end position="287"/>
    </location>
</feature>
<feature type="transmembrane region" description="Helical" evidence="2">
    <location>
        <begin position="187"/>
        <end position="208"/>
    </location>
</feature>
<feature type="transmembrane region" description="Helical" evidence="2">
    <location>
        <begin position="12"/>
        <end position="29"/>
    </location>
</feature>
<dbReference type="SUPFAM" id="SSF55785">
    <property type="entry name" value="PYP-like sensor domain (PAS domain)"/>
    <property type="match status" value="1"/>
</dbReference>
<keyword evidence="2" id="KW-1133">Transmembrane helix</keyword>
<feature type="transmembrane region" description="Helical" evidence="2">
    <location>
        <begin position="94"/>
        <end position="114"/>
    </location>
</feature>
<dbReference type="PROSITE" id="PS50887">
    <property type="entry name" value="GGDEF"/>
    <property type="match status" value="1"/>
</dbReference>
<gene>
    <name evidence="5" type="ORF">KDK95_13365</name>
</gene>
<dbReference type="Gene3D" id="3.30.450.20">
    <property type="entry name" value="PAS domain"/>
    <property type="match status" value="1"/>
</dbReference>
<dbReference type="PANTHER" id="PTHR44757:SF2">
    <property type="entry name" value="BIOFILM ARCHITECTURE MAINTENANCE PROTEIN MBAA"/>
    <property type="match status" value="1"/>
</dbReference>
<dbReference type="SMART" id="SM00267">
    <property type="entry name" value="GGDEF"/>
    <property type="match status" value="1"/>
</dbReference>
<dbReference type="InterPro" id="IPR035965">
    <property type="entry name" value="PAS-like_dom_sf"/>
</dbReference>
<dbReference type="SUPFAM" id="SSF55073">
    <property type="entry name" value="Nucleotide cyclase"/>
    <property type="match status" value="1"/>
</dbReference>
<dbReference type="Gene3D" id="3.20.20.450">
    <property type="entry name" value="EAL domain"/>
    <property type="match status" value="1"/>
</dbReference>
<evidence type="ECO:0000256" key="2">
    <source>
        <dbReference type="SAM" id="Phobius"/>
    </source>
</evidence>
<keyword evidence="6" id="KW-1185">Reference proteome</keyword>
<accession>A0A941E6L0</accession>
<dbReference type="InterPro" id="IPR001633">
    <property type="entry name" value="EAL_dom"/>
</dbReference>
<keyword evidence="2" id="KW-0812">Transmembrane</keyword>
<sequence>MSRIEDRTLHRIIRYGICLTALLLAGALSSSARLATWPAAALLALSAVCVGPAVNRSARRRAWWTTAVLLAVNAAWIITAVVNHGHSVYNGSFATGKVILAYLVTGIAVMLTITGRIRRSTWLGEVDLLVLLVTLTALIWTQLVLLLTHDSANTGSWIAIMAAYAAVDVIVLAALRRELRRELPAPLRVWALVAGAQMMLLAVIGFLITHHGGVHLPDYWSTAMRLIWLTGLGLVGGFAIIPAPAAAEPSRDAAPAAWSATFTSAPIARPTAATATLLFVVLLGPPLEIAEPDIAGFVMLLLIVVVALLLRDARRRAKTDETIREIAVALAGAPDTAHVLASTMSAVAACPATRRHGGIVVCANGPEGPAATATLAADQAAAERATDDARPVARIGRVLAGRPHITVVPPGQPSDMAQLAIGVVGEVSALGAGRAPLELLAAQASHALDRVRLTAERSRRAGEAQFQTLVRNAADVIMIVTGSGAVRFASTSARELFGEFDPSRAWAEDVFGEVNARAVRHRFTLPYDESDEQVPEYWTVERGKDALELEVRFADLRQDPTVRGIVLTIRDVTEQKRLQRELEYLAFHDSLTDIGNSHRFVAQLDAALAQPRSSAPGSAPVVAMLQINNLWDINNLRGLDILNKVTVAVARRLEALTGAPARITGAVFGALVVPDECGCHDAESLARRLQMELSRPIEMDADLVTPEVIVGTVPLVAIGSAHDAISRAGLAMAEAKNDLRRPWRAYQQSMSERAVSRFALRNDLSTALAGNALSLHYQPVVDMKTGGVVAFEALSRWQHPLQGAIPPDSFVPLAEETGLIVPLGRWALRQAVADFEHLRQLATPPCRLLRVAVNVSALQLAEPDFTADVAAVLESSGMAPASLCLEITESSVIDGTGRTLEALRDLKSMGVSLAIDDFGTGHSALSYLPDMPFDVLKVDKSFIDTINTSTARAEIVRGIVGMAAAVGMRVVAEGIETREQAQLLREASCHYGQGYLYSKPLPLAKAVSEFGPAQEPKPPQARANNGHHVKRPSVGLA</sequence>